<dbReference type="Pfam" id="PF13765">
    <property type="entry name" value="PRY"/>
    <property type="match status" value="1"/>
</dbReference>
<dbReference type="PROSITE" id="PS50188">
    <property type="entry name" value="B302_SPRY"/>
    <property type="match status" value="1"/>
</dbReference>
<dbReference type="AlphaFoldDB" id="A0A3B3SYB7"/>
<evidence type="ECO:0000256" key="1">
    <source>
        <dbReference type="ARBA" id="ARBA00022723"/>
    </source>
</evidence>
<dbReference type="InterPro" id="IPR001870">
    <property type="entry name" value="B30.2/SPRY"/>
</dbReference>
<feature type="compositionally biased region" description="Low complexity" evidence="5">
    <location>
        <begin position="22"/>
        <end position="36"/>
    </location>
</feature>
<dbReference type="Gene3D" id="3.30.160.60">
    <property type="entry name" value="Classic Zinc Finger"/>
    <property type="match status" value="1"/>
</dbReference>
<dbReference type="SUPFAM" id="SSF49899">
    <property type="entry name" value="Concanavalin A-like lectins/glucanases"/>
    <property type="match status" value="1"/>
</dbReference>
<accession>A0A3B3SYB7</accession>
<dbReference type="GeneID" id="111848333"/>
<evidence type="ECO:0000256" key="5">
    <source>
        <dbReference type="SAM" id="MobiDB-lite"/>
    </source>
</evidence>
<feature type="domain" description="B30.2/SPRY" evidence="7">
    <location>
        <begin position="411"/>
        <end position="607"/>
    </location>
</feature>
<dbReference type="CDD" id="cd19769">
    <property type="entry name" value="Bbox2_TRIM16-like"/>
    <property type="match status" value="1"/>
</dbReference>
<dbReference type="Proteomes" id="UP000261540">
    <property type="component" value="Unplaced"/>
</dbReference>
<keyword evidence="2 4" id="KW-0863">Zinc-finger</keyword>
<name>A0A3B3SYB7_9TELE</name>
<reference evidence="8" key="1">
    <citation type="submission" date="2025-08" db="UniProtKB">
        <authorList>
            <consortium name="Ensembl"/>
        </authorList>
    </citation>
    <scope>IDENTIFICATION</scope>
</reference>
<dbReference type="PROSITE" id="PS50119">
    <property type="entry name" value="ZF_BBOX"/>
    <property type="match status" value="1"/>
</dbReference>
<dbReference type="Pfam" id="PF00643">
    <property type="entry name" value="zf-B_box"/>
    <property type="match status" value="1"/>
</dbReference>
<feature type="compositionally biased region" description="Polar residues" evidence="5">
    <location>
        <begin position="609"/>
        <end position="637"/>
    </location>
</feature>
<evidence type="ECO:0000256" key="4">
    <source>
        <dbReference type="PROSITE-ProRule" id="PRU00024"/>
    </source>
</evidence>
<feature type="region of interest" description="Disordered" evidence="5">
    <location>
        <begin position="601"/>
        <end position="637"/>
    </location>
</feature>
<dbReference type="InterPro" id="IPR000315">
    <property type="entry name" value="Znf_B-box"/>
</dbReference>
<dbReference type="Ensembl" id="ENSPKIT00000016171.1">
    <property type="protein sequence ID" value="ENSPKIP00000035243.1"/>
    <property type="gene ID" value="ENSPKIG00000014273.1"/>
</dbReference>
<dbReference type="Gene3D" id="4.10.830.40">
    <property type="match status" value="1"/>
</dbReference>
<dbReference type="SUPFAM" id="SSF57845">
    <property type="entry name" value="B-box zinc-binding domain"/>
    <property type="match status" value="1"/>
</dbReference>
<dbReference type="InterPro" id="IPR003877">
    <property type="entry name" value="SPRY_dom"/>
</dbReference>
<organism evidence="8 9">
    <name type="scientific">Paramormyrops kingsleyae</name>
    <dbReference type="NCBI Taxonomy" id="1676925"/>
    <lineage>
        <taxon>Eukaryota</taxon>
        <taxon>Metazoa</taxon>
        <taxon>Chordata</taxon>
        <taxon>Craniata</taxon>
        <taxon>Vertebrata</taxon>
        <taxon>Euteleostomi</taxon>
        <taxon>Actinopterygii</taxon>
        <taxon>Neopterygii</taxon>
        <taxon>Teleostei</taxon>
        <taxon>Osteoglossocephala</taxon>
        <taxon>Osteoglossomorpha</taxon>
        <taxon>Osteoglossiformes</taxon>
        <taxon>Mormyridae</taxon>
        <taxon>Paramormyrops</taxon>
    </lineage>
</organism>
<feature type="region of interest" description="Disordered" evidence="5">
    <location>
        <begin position="1"/>
        <end position="129"/>
    </location>
</feature>
<dbReference type="PANTHER" id="PTHR25465:SF10">
    <property type="entry name" value="TRIPARTITE MOTIF-CONTAINING PROTEIN 16-RELATED"/>
    <property type="match status" value="1"/>
</dbReference>
<dbReference type="SMART" id="SM00589">
    <property type="entry name" value="PRY"/>
    <property type="match status" value="1"/>
</dbReference>
<evidence type="ECO:0000256" key="2">
    <source>
        <dbReference type="ARBA" id="ARBA00022771"/>
    </source>
</evidence>
<dbReference type="GeneTree" id="ENSGT00940000161116"/>
<dbReference type="InterPro" id="IPR006574">
    <property type="entry name" value="PRY"/>
</dbReference>
<evidence type="ECO:0000313" key="8">
    <source>
        <dbReference type="Ensembl" id="ENSPKIP00000035243.1"/>
    </source>
</evidence>
<evidence type="ECO:0000259" key="7">
    <source>
        <dbReference type="PROSITE" id="PS50188"/>
    </source>
</evidence>
<evidence type="ECO:0000256" key="3">
    <source>
        <dbReference type="ARBA" id="ARBA00022833"/>
    </source>
</evidence>
<keyword evidence="9" id="KW-1185">Reference proteome</keyword>
<dbReference type="CTD" id="10626"/>
<feature type="domain" description="B box-type" evidence="6">
    <location>
        <begin position="183"/>
        <end position="223"/>
    </location>
</feature>
<dbReference type="GO" id="GO:0005737">
    <property type="term" value="C:cytoplasm"/>
    <property type="evidence" value="ECO:0007669"/>
    <property type="project" value="UniProtKB-ARBA"/>
</dbReference>
<reference evidence="8" key="2">
    <citation type="submission" date="2025-09" db="UniProtKB">
        <authorList>
            <consortium name="Ensembl"/>
        </authorList>
    </citation>
    <scope>IDENTIFICATION</scope>
</reference>
<dbReference type="InterPro" id="IPR003879">
    <property type="entry name" value="Butyrophylin_SPRY"/>
</dbReference>
<dbReference type="RefSeq" id="XP_023675999.1">
    <property type="nucleotide sequence ID" value="XM_023820231.2"/>
</dbReference>
<dbReference type="Pfam" id="PF25600">
    <property type="entry name" value="TRIM_CC"/>
    <property type="match status" value="1"/>
</dbReference>
<dbReference type="InterPro" id="IPR013320">
    <property type="entry name" value="ConA-like_dom_sf"/>
</dbReference>
<protein>
    <recommendedName>
        <fullName evidence="10">B30.2/SPRY domain-containing protein</fullName>
    </recommendedName>
</protein>
<dbReference type="KEGG" id="pki:111848333"/>
<dbReference type="InterPro" id="IPR058030">
    <property type="entry name" value="TRIM8/14/16/25/29/45/65_CC"/>
</dbReference>
<dbReference type="SMART" id="SM00449">
    <property type="entry name" value="SPRY"/>
    <property type="match status" value="1"/>
</dbReference>
<proteinExistence type="predicted"/>
<keyword evidence="3" id="KW-0862">Zinc</keyword>
<dbReference type="PRINTS" id="PR01407">
    <property type="entry name" value="BUTYPHLNCDUF"/>
</dbReference>
<dbReference type="InterPro" id="IPR043136">
    <property type="entry name" value="B30.2/SPRY_sf"/>
</dbReference>
<dbReference type="InterPro" id="IPR051051">
    <property type="entry name" value="E3_ubiq-ligase_TRIM/RNF"/>
</dbReference>
<dbReference type="PANTHER" id="PTHR25465">
    <property type="entry name" value="B-BOX DOMAIN CONTAINING"/>
    <property type="match status" value="1"/>
</dbReference>
<sequence>MANTDTDSPAGSAQPQNQSACPDVSSDPRPVPSQQPASKSYHNAHGGKAKSCSPDRVSEDPRPLEAVNIQVNGTGGKTGPDPPRIMGTNNEIEDPELGTSEEVQDQEKGPEEASEQGALMEAGDPEDALSPGEVVCDSCIDSPRRACKSCLTCLVSYCEAHLRPHLENARFQSHRLVEPLQDMEVRTCDIHRWPLGLYCSQDGCCVCQECAEGGHGGHDIMPVRQARHLIEKELEHKRMEMLRSVTAAENAIQKLHSNAASIEASVAEVHGMIRQQFSRLQAVVEKTQKEVTEILEGEAGQAFKQADGIRTHLEHKCKELRKTQAHMDKLSRQSNDIDFLQEYSQWKQESLDFSLPSVYISLADRMTCFSRLVIEATAELSERLPSIYREKLKASDKADKIRIKMMVHALTTLIHVNPKTRNDFLKYCTPLSFDADTVHKFLRLTKENRKVTNTTPWQHDYPDTTQRFEHWRQVLAAESFYLGQHYLEVEVIGDGVHVGLTYKSIDRKGEGTSSCIMGNNFSWCLQCGKRGFSAWHGDAETPLKADGFTRIGIYVDYRRSWLAFFGVADTMTLLHEYRAEFLEPLHAAVWLPKKDDSVMLIGPDDAPSETGSLAPSTPPDATTVATNTNGPSAMQQS</sequence>
<evidence type="ECO:0008006" key="10">
    <source>
        <dbReference type="Google" id="ProtNLM"/>
    </source>
</evidence>
<dbReference type="STRING" id="1676925.ENSPKIP00000035243"/>
<dbReference type="GO" id="GO:0008270">
    <property type="term" value="F:zinc ion binding"/>
    <property type="evidence" value="ECO:0007669"/>
    <property type="project" value="UniProtKB-KW"/>
</dbReference>
<feature type="compositionally biased region" description="Polar residues" evidence="5">
    <location>
        <begin position="1"/>
        <end position="20"/>
    </location>
</feature>
<dbReference type="Pfam" id="PF00622">
    <property type="entry name" value="SPRY"/>
    <property type="match status" value="1"/>
</dbReference>
<keyword evidence="1" id="KW-0479">Metal-binding</keyword>
<dbReference type="Gene3D" id="2.60.120.920">
    <property type="match status" value="1"/>
</dbReference>
<evidence type="ECO:0000313" key="9">
    <source>
        <dbReference type="Proteomes" id="UP000261540"/>
    </source>
</evidence>
<dbReference type="OrthoDB" id="6270329at2759"/>
<evidence type="ECO:0000259" key="6">
    <source>
        <dbReference type="PROSITE" id="PS50119"/>
    </source>
</evidence>